<evidence type="ECO:0000313" key="1">
    <source>
        <dbReference type="EMBL" id="GAY78075.1"/>
    </source>
</evidence>
<protein>
    <submittedName>
        <fullName evidence="1">Uncharacterized protein</fullName>
    </submittedName>
</protein>
<name>A0A4Y1ZG48_9BACL</name>
<evidence type="ECO:0000313" key="2">
    <source>
        <dbReference type="Proteomes" id="UP000319716"/>
    </source>
</evidence>
<organism evidence="1 2">
    <name type="scientific">Sporolactobacillus inulinus</name>
    <dbReference type="NCBI Taxonomy" id="2078"/>
    <lineage>
        <taxon>Bacteria</taxon>
        <taxon>Bacillati</taxon>
        <taxon>Bacillota</taxon>
        <taxon>Bacilli</taxon>
        <taxon>Bacillales</taxon>
        <taxon>Sporolactobacillaceae</taxon>
        <taxon>Sporolactobacillus</taxon>
    </lineage>
</organism>
<accession>A0A4Y1ZG48</accession>
<dbReference type="AlphaFoldDB" id="A0A4Y1ZG48"/>
<sequence length="51" mass="5798">MRCAQDVRLAEVPFPECGFHSSPCARTTLQLLACRGRTRRRLALSCLELTY</sequence>
<reference evidence="1 2" key="1">
    <citation type="submission" date="2017-11" db="EMBL/GenBank/DDBJ databases">
        <title>Draft Genome Sequence of Sporolactobacillus inulinus NBRC 111894 Isolated from Koso, a Japanese Sugar-Vegetable Fermented Beverage.</title>
        <authorList>
            <person name="Chiou T.Y."/>
            <person name="Oshima K."/>
            <person name="Suda W."/>
            <person name="Hattori M."/>
            <person name="Takahashi T."/>
        </authorList>
    </citation>
    <scope>NUCLEOTIDE SEQUENCE [LARGE SCALE GENOMIC DNA]</scope>
    <source>
        <strain evidence="1 2">NBRC111894</strain>
    </source>
</reference>
<dbReference type="EMBL" id="BEXB01000039">
    <property type="protein sequence ID" value="GAY78075.1"/>
    <property type="molecule type" value="Genomic_DNA"/>
</dbReference>
<comment type="caution">
    <text evidence="1">The sequence shown here is derived from an EMBL/GenBank/DDBJ whole genome shotgun (WGS) entry which is preliminary data.</text>
</comment>
<dbReference type="Proteomes" id="UP000319716">
    <property type="component" value="Unassembled WGS sequence"/>
</dbReference>
<gene>
    <name evidence="1" type="ORF">NBRC111894_3629</name>
</gene>
<proteinExistence type="predicted"/>